<dbReference type="Pfam" id="PF00728">
    <property type="entry name" value="Glyco_hydro_20"/>
    <property type="match status" value="1"/>
</dbReference>
<dbReference type="Gene3D" id="1.20.1270.90">
    <property type="entry name" value="AF1782-like"/>
    <property type="match status" value="3"/>
</dbReference>
<dbReference type="InterPro" id="IPR015882">
    <property type="entry name" value="HEX_bac_N"/>
</dbReference>
<organism evidence="9 10">
    <name type="scientific">Thomasclavelia spiroformis</name>
    <dbReference type="NCBI Taxonomy" id="29348"/>
    <lineage>
        <taxon>Bacteria</taxon>
        <taxon>Bacillati</taxon>
        <taxon>Bacillota</taxon>
        <taxon>Erysipelotrichia</taxon>
        <taxon>Erysipelotrichales</taxon>
        <taxon>Coprobacillaceae</taxon>
        <taxon>Thomasclavelia</taxon>
    </lineage>
</organism>
<dbReference type="PROSITE" id="PS50022">
    <property type="entry name" value="FA58C_3"/>
    <property type="match status" value="2"/>
</dbReference>
<dbReference type="Gene3D" id="2.60.120.260">
    <property type="entry name" value="Galactose-binding domain-like"/>
    <property type="match status" value="3"/>
</dbReference>
<dbReference type="Gene3D" id="3.30.379.10">
    <property type="entry name" value="Chitobiase/beta-hexosaminidase domain 2-like"/>
    <property type="match status" value="1"/>
</dbReference>
<sequence length="1542" mass="172277">MRKAKFGKTLLALSMVATLAAPLCPVKAAEGGTDFTELMNYALDGKASASASPISYWGPDKLNDGIINRDASKPEQSRWSSEAGAPGWAKIDLNEEKTFKELLLAFENEKVRSFHVDVSNDDSNYTTIYTSEDKIGGHNQDTTVTLKEAVTARYVKVTVDSLISGAYPSVSMYEIGIYGDEEYVNFADEGTVKASDSEIASFGGENTNDNNLKTRWASNYEHGDKALTYTFEEAKELKSMILRWERCNAKAFQIQVDDNGEWKTVYTGTQPTSFVQKINLTEGYTTTKVRLVINDFFDDSPLEDGSPMNYPTVSLYEVQMYDKELVIEPEDVVTVDDIAASITSAELTEDESKLIMPTVPTGYEISFVGADYEQILARDMTVSKPLTTQNVELNFEVTEIETGEKAISPAINVTIPGIYDEANSQNAKPKVIPELQQWYGETGVFEINDNSRIVVDPAVSQFEDTADKFAADYLDILDKNIPVVIGTEPKAGDFYFTTSKETLDKETYVLDIDNYVTIKATENTGAYWATRTILQVLKQTGNQIPKGITKDYPKYEVRGLMLDVARKSFQMDFLEELVKTMSWYKLNNFHVHLNDNCFGKLDDKKTPDYSAFRLESDVPNLTNTDLYYTKDEFRNFILNSREVGVEIVPEFDSPGHSGAFVRARPDLARADSNEYLDVENPETLEFIKSVFAEYTSGDNPVFPKGTVIQIGTDEYKRGNKEAFRKYQDELLKFIRDEQGYTPRVWGSQTENEGTTPITVDGVQMNLWYVGYANPREMYEKGYKCINSNDGDLYIVPGAGYYYDYLNQNHIHSSWKPNKVGNFTIPVGDDQMLGSTFHVWNDKTGPSNDNGTSDVEVFDRIFHILPTFSAKLWGDIKDYSVNDLNKLTEKIKYAPNSNPTYEVETKGSQVLDYNFNNDRGLDKSGNEFNMVAQENISYEEGKNRNAMSLKGETSYVETPLEDLGLNSYLEFWIKRDSNSGDDEQILFESENGAIKAVQRDTGKFGFSREGRDYSFNYELPKDEWVKIKLETEFARTLLYVNDEFVDELSKSATGGKWSTLIIPLERIGSKTNAFIGEIDDVQVSKEKITTKAYATSEQSQDKASNAIDGNPDTMWHTKWDGSDKLPQSITLELAKAREIKGYNYLPRQSGTNGYITKYKIEVSTDGEEFTEVAAGDWARDAKLKTVEFDPVNAKYIRLTALEGVGGFASAAEVSPIYTKEEVILNTRALSESIEVAEIILEDSSSYTSESVATLKETLEEAREVLILAIDQGMIDEMTAKLDAAIEAMEESGAVETDKTALKIALDLANAITDKDLANVVPVVVNEFKAARDEANEVYNNASATQDKVNKAFDRLASIMQKLEFLKGDKTALKAFIDKVTGLDSTKYTETSWSAFETELTEANTVYNDENAMQEEVNNAYKELVTAFLKLRLIPDKSLLEDLINKAEGLESANYTKVTFDGLTKALNEAKAVFANPNATQVEVDNAKDVLAKAIANLQTVKTPVNNGDTTVSVKTGDESLVGIFAGIALLSVTGYALLRRKED</sequence>
<dbReference type="SUPFAM" id="SSF49899">
    <property type="entry name" value="Concanavalin A-like lectins/glucanases"/>
    <property type="match status" value="1"/>
</dbReference>
<feature type="domain" description="F5/8 type C" evidence="8">
    <location>
        <begin position="1068"/>
        <end position="1217"/>
    </location>
</feature>
<feature type="region of interest" description="Disordered" evidence="5">
    <location>
        <begin position="1092"/>
        <end position="1111"/>
    </location>
</feature>
<dbReference type="SUPFAM" id="SSF49785">
    <property type="entry name" value="Galactose-binding domain-like"/>
    <property type="match status" value="3"/>
</dbReference>
<dbReference type="Gene3D" id="2.60.120.200">
    <property type="match status" value="1"/>
</dbReference>
<feature type="compositionally biased region" description="Polar residues" evidence="5">
    <location>
        <begin position="1092"/>
        <end position="1102"/>
    </location>
</feature>
<keyword evidence="2" id="KW-0378">Hydrolase</keyword>
<comment type="caution">
    <text evidence="9">The sequence shown here is derived from an EMBL/GenBank/DDBJ whole genome shotgun (WGS) entry which is preliminary data.</text>
</comment>
<proteinExistence type="inferred from homology"/>
<dbReference type="SUPFAM" id="SSF55545">
    <property type="entry name" value="beta-N-acetylhexosaminidase-like domain"/>
    <property type="match status" value="1"/>
</dbReference>
<name>A0A943EPJ3_9FIRM</name>
<evidence type="ECO:0000256" key="3">
    <source>
        <dbReference type="ARBA" id="ARBA00023295"/>
    </source>
</evidence>
<feature type="chain" id="PRO_5036932273" evidence="7">
    <location>
        <begin position="29"/>
        <end position="1542"/>
    </location>
</feature>
<dbReference type="Pfam" id="PF00754">
    <property type="entry name" value="F5_F8_type_C"/>
    <property type="match status" value="3"/>
</dbReference>
<keyword evidence="3" id="KW-0326">Glycosidase</keyword>
<gene>
    <name evidence="9" type="ORF">KHX14_08490</name>
</gene>
<evidence type="ECO:0000259" key="8">
    <source>
        <dbReference type="PROSITE" id="PS50022"/>
    </source>
</evidence>
<keyword evidence="6" id="KW-1133">Transmembrane helix</keyword>
<feature type="transmembrane region" description="Helical" evidence="6">
    <location>
        <begin position="1519"/>
        <end position="1537"/>
    </location>
</feature>
<dbReference type="GO" id="GO:0005975">
    <property type="term" value="P:carbohydrate metabolic process"/>
    <property type="evidence" value="ECO:0007669"/>
    <property type="project" value="InterPro"/>
</dbReference>
<evidence type="ECO:0000256" key="4">
    <source>
        <dbReference type="PIRSR" id="PIRSR625705-1"/>
    </source>
</evidence>
<evidence type="ECO:0000256" key="1">
    <source>
        <dbReference type="ARBA" id="ARBA00006285"/>
    </source>
</evidence>
<evidence type="ECO:0000256" key="5">
    <source>
        <dbReference type="SAM" id="MobiDB-lite"/>
    </source>
</evidence>
<feature type="signal peptide" evidence="7">
    <location>
        <begin position="1"/>
        <end position="28"/>
    </location>
</feature>
<dbReference type="PRINTS" id="PR00738">
    <property type="entry name" value="GLHYDRLASE20"/>
</dbReference>
<reference evidence="9" key="1">
    <citation type="submission" date="2021-02" db="EMBL/GenBank/DDBJ databases">
        <title>Infant gut strain persistence is associated with maternal origin, phylogeny, and functional potential including surface adhesion and iron acquisition.</title>
        <authorList>
            <person name="Lou Y.C."/>
        </authorList>
    </citation>
    <scope>NUCLEOTIDE SEQUENCE</scope>
    <source>
        <strain evidence="9">L3_108_000G1_dasL3_108_000G1_metabat.metabat.11</strain>
    </source>
</reference>
<evidence type="ECO:0000313" key="9">
    <source>
        <dbReference type="EMBL" id="MBS5588828.1"/>
    </source>
</evidence>
<dbReference type="InterPro" id="IPR013320">
    <property type="entry name" value="ConA-like_dom_sf"/>
</dbReference>
<keyword evidence="6" id="KW-0472">Membrane</keyword>
<evidence type="ECO:0000313" key="10">
    <source>
        <dbReference type="Proteomes" id="UP000751224"/>
    </source>
</evidence>
<dbReference type="PANTHER" id="PTHR43678:SF1">
    <property type="entry name" value="BETA-N-ACETYLHEXOSAMINIDASE"/>
    <property type="match status" value="1"/>
</dbReference>
<dbReference type="Gene3D" id="3.20.20.80">
    <property type="entry name" value="Glycosidases"/>
    <property type="match status" value="1"/>
</dbReference>
<dbReference type="Pfam" id="PF07554">
    <property type="entry name" value="FIVAR"/>
    <property type="match status" value="3"/>
</dbReference>
<evidence type="ECO:0000256" key="7">
    <source>
        <dbReference type="SAM" id="SignalP"/>
    </source>
</evidence>
<dbReference type="InterPro" id="IPR008979">
    <property type="entry name" value="Galactose-bd-like_sf"/>
</dbReference>
<dbReference type="Gene3D" id="1.20.1270.70">
    <property type="entry name" value="Designed single chain three-helix bundle"/>
    <property type="match status" value="1"/>
</dbReference>
<comment type="similarity">
    <text evidence="1">Belongs to the glycosyl hydrolase 20 family.</text>
</comment>
<keyword evidence="6" id="KW-0812">Transmembrane</keyword>
<evidence type="ECO:0000256" key="2">
    <source>
        <dbReference type="ARBA" id="ARBA00022801"/>
    </source>
</evidence>
<accession>A0A943EPJ3</accession>
<dbReference type="EMBL" id="JAGZCC010000055">
    <property type="protein sequence ID" value="MBS5588828.1"/>
    <property type="molecule type" value="Genomic_DNA"/>
</dbReference>
<dbReference type="Proteomes" id="UP000751224">
    <property type="component" value="Unassembled WGS sequence"/>
</dbReference>
<dbReference type="PANTHER" id="PTHR43678">
    <property type="entry name" value="PUTATIVE (AFU_ORTHOLOGUE AFUA_2G00640)-RELATED"/>
    <property type="match status" value="1"/>
</dbReference>
<dbReference type="InterPro" id="IPR025705">
    <property type="entry name" value="Beta_hexosaminidase_sua/sub"/>
</dbReference>
<feature type="active site" description="Proton donor" evidence="4">
    <location>
        <position position="714"/>
    </location>
</feature>
<dbReference type="InterPro" id="IPR000421">
    <property type="entry name" value="FA58C"/>
</dbReference>
<evidence type="ECO:0000256" key="6">
    <source>
        <dbReference type="SAM" id="Phobius"/>
    </source>
</evidence>
<keyword evidence="7" id="KW-0732">Signal</keyword>
<dbReference type="Pfam" id="PF02838">
    <property type="entry name" value="Glyco_hydro_20b"/>
    <property type="match status" value="1"/>
</dbReference>
<dbReference type="RefSeq" id="WP_303887759.1">
    <property type="nucleotide sequence ID" value="NZ_JAGZCC010000055.1"/>
</dbReference>
<dbReference type="SUPFAM" id="SSF51445">
    <property type="entry name" value="(Trans)glycosidases"/>
    <property type="match status" value="1"/>
</dbReference>
<dbReference type="InterPro" id="IPR015883">
    <property type="entry name" value="Glyco_hydro_20_cat"/>
</dbReference>
<dbReference type="InterPro" id="IPR017853">
    <property type="entry name" value="GH"/>
</dbReference>
<feature type="domain" description="F5/8 type C" evidence="8">
    <location>
        <begin position="26"/>
        <end position="180"/>
    </location>
</feature>
<dbReference type="InterPro" id="IPR029018">
    <property type="entry name" value="Hex-like_dom2"/>
</dbReference>
<dbReference type="CDD" id="cd06564">
    <property type="entry name" value="GH20_DspB_LnbB-like"/>
    <property type="match status" value="1"/>
</dbReference>
<dbReference type="InterPro" id="IPR052764">
    <property type="entry name" value="GH20_Enzymes"/>
</dbReference>
<dbReference type="GO" id="GO:0004563">
    <property type="term" value="F:beta-N-acetylhexosaminidase activity"/>
    <property type="evidence" value="ECO:0007669"/>
    <property type="project" value="InterPro"/>
</dbReference>
<protein>
    <submittedName>
        <fullName evidence="9">Discoidin domain-containing protein</fullName>
    </submittedName>
</protein>